<evidence type="ECO:0000313" key="2">
    <source>
        <dbReference type="EMBL" id="KAK9046046.1"/>
    </source>
</evidence>
<proteinExistence type="predicted"/>
<sequence length="107" mass="11937">MDLSLRDQPRRAAGKQCKWLIKERIGNTHFPGADKVQCMSHVVFDTDMQEDDDNPIEHTDGLTRPRIQTIVSEVSSHLDSNDTTGGYNPTSNHSLSAGLSNQTDRTQ</sequence>
<organism evidence="2 3">
    <name type="scientific">Hibiscus sabdariffa</name>
    <name type="common">roselle</name>
    <dbReference type="NCBI Taxonomy" id="183260"/>
    <lineage>
        <taxon>Eukaryota</taxon>
        <taxon>Viridiplantae</taxon>
        <taxon>Streptophyta</taxon>
        <taxon>Embryophyta</taxon>
        <taxon>Tracheophyta</taxon>
        <taxon>Spermatophyta</taxon>
        <taxon>Magnoliopsida</taxon>
        <taxon>eudicotyledons</taxon>
        <taxon>Gunneridae</taxon>
        <taxon>Pentapetalae</taxon>
        <taxon>rosids</taxon>
        <taxon>malvids</taxon>
        <taxon>Malvales</taxon>
        <taxon>Malvaceae</taxon>
        <taxon>Malvoideae</taxon>
        <taxon>Hibiscus</taxon>
    </lineage>
</organism>
<reference evidence="2 3" key="1">
    <citation type="journal article" date="2024" name="G3 (Bethesda)">
        <title>Genome assembly of Hibiscus sabdariffa L. provides insights into metabolisms of medicinal natural products.</title>
        <authorList>
            <person name="Kim T."/>
        </authorList>
    </citation>
    <scope>NUCLEOTIDE SEQUENCE [LARGE SCALE GENOMIC DNA]</scope>
    <source>
        <strain evidence="2">TK-2024</strain>
        <tissue evidence="2">Old leaves</tissue>
    </source>
</reference>
<feature type="region of interest" description="Disordered" evidence="1">
    <location>
        <begin position="75"/>
        <end position="107"/>
    </location>
</feature>
<evidence type="ECO:0000313" key="3">
    <source>
        <dbReference type="Proteomes" id="UP001396334"/>
    </source>
</evidence>
<dbReference type="Proteomes" id="UP001396334">
    <property type="component" value="Unassembled WGS sequence"/>
</dbReference>
<protein>
    <submittedName>
        <fullName evidence="2">Uncharacterized protein</fullName>
    </submittedName>
</protein>
<keyword evidence="3" id="KW-1185">Reference proteome</keyword>
<dbReference type="EMBL" id="JBBPBN010000001">
    <property type="protein sequence ID" value="KAK9046046.1"/>
    <property type="molecule type" value="Genomic_DNA"/>
</dbReference>
<comment type="caution">
    <text evidence="2">The sequence shown here is derived from an EMBL/GenBank/DDBJ whole genome shotgun (WGS) entry which is preliminary data.</text>
</comment>
<evidence type="ECO:0000256" key="1">
    <source>
        <dbReference type="SAM" id="MobiDB-lite"/>
    </source>
</evidence>
<accession>A0ABR2U8I8</accession>
<name>A0ABR2U8I8_9ROSI</name>
<gene>
    <name evidence="2" type="ORF">V6N11_051948</name>
</gene>